<protein>
    <submittedName>
        <fullName evidence="1">Uncharacterized protein</fullName>
    </submittedName>
</protein>
<dbReference type="EMBL" id="VNIQ01000001">
    <property type="protein sequence ID" value="TYQ08786.1"/>
    <property type="molecule type" value="Genomic_DNA"/>
</dbReference>
<organism evidence="1">
    <name type="scientific">Nocardia globerula</name>
    <dbReference type="NCBI Taxonomy" id="1818"/>
    <lineage>
        <taxon>Bacteria</taxon>
        <taxon>Bacillati</taxon>
        <taxon>Actinomycetota</taxon>
        <taxon>Actinomycetes</taxon>
        <taxon>Mycobacteriales</taxon>
        <taxon>Nocardiaceae</taxon>
        <taxon>Nocardia</taxon>
    </lineage>
</organism>
<sequence>MRKDLYDSYCAVQSRQFGPANGGHRDLQCITHGFQDANALRTG</sequence>
<name>A0A652YYM6_NOCGL</name>
<evidence type="ECO:0000313" key="1">
    <source>
        <dbReference type="EMBL" id="TYQ08786.1"/>
    </source>
</evidence>
<reference evidence="1" key="1">
    <citation type="submission" date="2019-07" db="EMBL/GenBank/DDBJ databases">
        <title>Genomic Encyclopedia of Type Strains, Phase IV (KMG-IV): sequencing the most valuable type-strain genomes for metagenomic binning, comparative biology and taxonomic classification.</title>
        <authorList>
            <person name="Goeker M."/>
        </authorList>
    </citation>
    <scope>NUCLEOTIDE SEQUENCE</scope>
    <source>
        <strain evidence="1">DSM 44596</strain>
    </source>
</reference>
<dbReference type="AlphaFoldDB" id="A0A652YYM6"/>
<comment type="caution">
    <text evidence="1">The sequence shown here is derived from an EMBL/GenBank/DDBJ whole genome shotgun (WGS) entry which is preliminary data.</text>
</comment>
<gene>
    <name evidence="1" type="ORF">FNL38_1011163</name>
</gene>
<accession>A0A652YYM6</accession>
<proteinExistence type="predicted"/>